<proteinExistence type="predicted"/>
<gene>
    <name evidence="2" type="ORF">GQ607_006162</name>
</gene>
<reference evidence="2 3" key="1">
    <citation type="submission" date="2019-12" db="EMBL/GenBank/DDBJ databases">
        <title>A genome sequence resource for the geographically widespread anthracnose pathogen Colletotrichum asianum.</title>
        <authorList>
            <person name="Meng Y."/>
        </authorList>
    </citation>
    <scope>NUCLEOTIDE SEQUENCE [LARGE SCALE GENOMIC DNA]</scope>
    <source>
        <strain evidence="2 3">ICMP 18580</strain>
    </source>
</reference>
<dbReference type="EMBL" id="WOWK01000029">
    <property type="protein sequence ID" value="KAF0326544.1"/>
    <property type="molecule type" value="Genomic_DNA"/>
</dbReference>
<accession>A0A8H3ZNJ3</accession>
<evidence type="ECO:0000313" key="2">
    <source>
        <dbReference type="EMBL" id="KAF0326544.1"/>
    </source>
</evidence>
<dbReference type="AlphaFoldDB" id="A0A8H3ZNJ3"/>
<dbReference type="Proteomes" id="UP000434172">
    <property type="component" value="Unassembled WGS sequence"/>
</dbReference>
<organism evidence="2 3">
    <name type="scientific">Colletotrichum asianum</name>
    <dbReference type="NCBI Taxonomy" id="702518"/>
    <lineage>
        <taxon>Eukaryota</taxon>
        <taxon>Fungi</taxon>
        <taxon>Dikarya</taxon>
        <taxon>Ascomycota</taxon>
        <taxon>Pezizomycotina</taxon>
        <taxon>Sordariomycetes</taxon>
        <taxon>Hypocreomycetidae</taxon>
        <taxon>Glomerellales</taxon>
        <taxon>Glomerellaceae</taxon>
        <taxon>Colletotrichum</taxon>
        <taxon>Colletotrichum gloeosporioides species complex</taxon>
    </lineage>
</organism>
<feature type="compositionally biased region" description="Basic and acidic residues" evidence="1">
    <location>
        <begin position="85"/>
        <end position="98"/>
    </location>
</feature>
<protein>
    <submittedName>
        <fullName evidence="2">Uncharacterized protein</fullName>
    </submittedName>
</protein>
<feature type="compositionally biased region" description="Basic and acidic residues" evidence="1">
    <location>
        <begin position="110"/>
        <end position="124"/>
    </location>
</feature>
<evidence type="ECO:0000256" key="1">
    <source>
        <dbReference type="SAM" id="MobiDB-lite"/>
    </source>
</evidence>
<keyword evidence="3" id="KW-1185">Reference proteome</keyword>
<comment type="caution">
    <text evidence="2">The sequence shown here is derived from an EMBL/GenBank/DDBJ whole genome shotgun (WGS) entry which is preliminary data.</text>
</comment>
<feature type="compositionally biased region" description="Low complexity" evidence="1">
    <location>
        <begin position="64"/>
        <end position="79"/>
    </location>
</feature>
<evidence type="ECO:0000313" key="3">
    <source>
        <dbReference type="Proteomes" id="UP000434172"/>
    </source>
</evidence>
<feature type="region of interest" description="Disordered" evidence="1">
    <location>
        <begin position="57"/>
        <end position="133"/>
    </location>
</feature>
<sequence length="133" mass="14730">MNTFSAVRRRSHLPTLFLHLGLRRAASLLVIGKNIARDLQTRANLEYFRPARLEKPTLGRGLESKPSPAAMSCSPAAGPLPGAHRQRDWSLRGARDGKSAANATCSLSDPGREKNKKERWDRDQLTGLWGEQS</sequence>
<name>A0A8H3ZNJ3_9PEZI</name>